<dbReference type="EMBL" id="FRDF01000006">
    <property type="protein sequence ID" value="SHN55015.1"/>
    <property type="molecule type" value="Genomic_DNA"/>
</dbReference>
<dbReference type="NCBIfam" id="TIGR02444">
    <property type="entry name" value="TIGR02444 family protein"/>
    <property type="match status" value="1"/>
</dbReference>
<dbReference type="STRING" id="198312.SAMN02745193_01243"/>
<sequence length="183" mass="20167">MVTAMGKMTSKDAADEFWQFSLEVYAKPQVADLCLALQDEHGFDVNVLLLCLWLAQGEGRTLSQFEIGDLLGGVAALNENLVWPVRGARRWAKSWLQQAPDLQAVAARDKLYTSLKASELQMERQIQIELVRCLAYDGQQHGQPLDLSAQSAARLSLEAYRAAIAAPKDTAALLTRLAIKALI</sequence>
<accession>A0A1M7S9F1</accession>
<name>A0A1M7S9F1_9SPHN</name>
<dbReference type="Pfam" id="PF09523">
    <property type="entry name" value="DUF2390"/>
    <property type="match status" value="1"/>
</dbReference>
<gene>
    <name evidence="1" type="ORF">SAMN02745193_01243</name>
</gene>
<dbReference type="AlphaFoldDB" id="A0A1M7S9F1"/>
<reference evidence="2" key="1">
    <citation type="submission" date="2016-12" db="EMBL/GenBank/DDBJ databases">
        <authorList>
            <person name="Varghese N."/>
            <person name="Submissions S."/>
        </authorList>
    </citation>
    <scope>NUCLEOTIDE SEQUENCE [LARGE SCALE GENOMIC DNA]</scope>
    <source>
        <strain evidence="2">DSM 11032</strain>
    </source>
</reference>
<evidence type="ECO:0000313" key="2">
    <source>
        <dbReference type="Proteomes" id="UP000184391"/>
    </source>
</evidence>
<proteinExistence type="predicted"/>
<dbReference type="RefSeq" id="WP_245790112.1">
    <property type="nucleotide sequence ID" value="NZ_FRDF01000006.1"/>
</dbReference>
<dbReference type="InterPro" id="IPR012659">
    <property type="entry name" value="CHP02444"/>
</dbReference>
<organism evidence="1 2">
    <name type="scientific">Erythrobacter sanguineus</name>
    <dbReference type="NCBI Taxonomy" id="198312"/>
    <lineage>
        <taxon>Bacteria</taxon>
        <taxon>Pseudomonadati</taxon>
        <taxon>Pseudomonadota</taxon>
        <taxon>Alphaproteobacteria</taxon>
        <taxon>Sphingomonadales</taxon>
        <taxon>Erythrobacteraceae</taxon>
        <taxon>Erythrobacter/Porphyrobacter group</taxon>
        <taxon>Erythrobacter</taxon>
    </lineage>
</organism>
<keyword evidence="2" id="KW-1185">Reference proteome</keyword>
<dbReference type="Proteomes" id="UP000184391">
    <property type="component" value="Unassembled WGS sequence"/>
</dbReference>
<protein>
    <submittedName>
        <fullName evidence="1">TIGR02444 family protein</fullName>
    </submittedName>
</protein>
<evidence type="ECO:0000313" key="1">
    <source>
        <dbReference type="EMBL" id="SHN55015.1"/>
    </source>
</evidence>